<dbReference type="FunFam" id="2.60.40.10:FF:000777">
    <property type="entry name" value="Neogenin 1"/>
    <property type="match status" value="1"/>
</dbReference>
<feature type="region of interest" description="Disordered" evidence="13">
    <location>
        <begin position="1092"/>
        <end position="1114"/>
    </location>
</feature>
<feature type="domain" description="Ig-like" evidence="15">
    <location>
        <begin position="214"/>
        <end position="304"/>
    </location>
</feature>
<feature type="compositionally biased region" description="Low complexity" evidence="13">
    <location>
        <begin position="1315"/>
        <end position="1324"/>
    </location>
</feature>
<keyword evidence="18" id="KW-1185">Reference proteome</keyword>
<evidence type="ECO:0000256" key="9">
    <source>
        <dbReference type="ARBA" id="ARBA00023157"/>
    </source>
</evidence>
<evidence type="ECO:0000256" key="3">
    <source>
        <dbReference type="ARBA" id="ARBA00022475"/>
    </source>
</evidence>
<comment type="similarity">
    <text evidence="2">Belongs to the immunoglobulin superfamily. DCC family.</text>
</comment>
<dbReference type="FunFam" id="2.60.40.10:FF:000189">
    <property type="entry name" value="Neogenin isoform 3"/>
    <property type="match status" value="1"/>
</dbReference>
<evidence type="ECO:0000256" key="10">
    <source>
        <dbReference type="ARBA" id="ARBA00023180"/>
    </source>
</evidence>
<evidence type="ECO:0000256" key="13">
    <source>
        <dbReference type="SAM" id="MobiDB-lite"/>
    </source>
</evidence>
<dbReference type="FunFam" id="2.60.40.10:FF:000133">
    <property type="entry name" value="Neogenin isoform 1"/>
    <property type="match status" value="1"/>
</dbReference>
<gene>
    <name evidence="17" type="ORF">Y1Q_0009995</name>
</gene>
<dbReference type="PANTHER" id="PTHR44170">
    <property type="entry name" value="PROTEIN SIDEKICK"/>
    <property type="match status" value="1"/>
</dbReference>
<feature type="domain" description="Fibronectin type-III" evidence="16">
    <location>
        <begin position="722"/>
        <end position="815"/>
    </location>
</feature>
<feature type="domain" description="Fibronectin type-III" evidence="16">
    <location>
        <begin position="521"/>
        <end position="613"/>
    </location>
</feature>
<dbReference type="InterPro" id="IPR003961">
    <property type="entry name" value="FN3_dom"/>
</dbReference>
<comment type="subcellular location">
    <subcellularLocation>
        <location evidence="1">Cell membrane</location>
        <topology evidence="1">Single-pass type I membrane protein</topology>
    </subcellularLocation>
</comment>
<dbReference type="CDD" id="cd00063">
    <property type="entry name" value="FN3"/>
    <property type="match status" value="6"/>
</dbReference>
<dbReference type="FunFam" id="2.60.40.10:FF:000106">
    <property type="entry name" value="Neogenin isoform 1"/>
    <property type="match status" value="1"/>
</dbReference>
<dbReference type="SMART" id="SM00409">
    <property type="entry name" value="IG"/>
    <property type="match status" value="5"/>
</dbReference>
<dbReference type="InterPro" id="IPR010560">
    <property type="entry name" value="Neogenin_C"/>
</dbReference>
<evidence type="ECO:0000256" key="11">
    <source>
        <dbReference type="ARBA" id="ARBA00023319"/>
    </source>
</evidence>
<feature type="domain" description="Fibronectin type-III" evidence="16">
    <location>
        <begin position="429"/>
        <end position="520"/>
    </location>
</feature>
<dbReference type="SUPFAM" id="SSF49265">
    <property type="entry name" value="Fibronectin type III"/>
    <property type="match status" value="3"/>
</dbReference>
<dbReference type="FunFam" id="2.60.40.10:FF:000101">
    <property type="entry name" value="Neogenin isoform 1"/>
    <property type="match status" value="1"/>
</dbReference>
<evidence type="ECO:0000259" key="15">
    <source>
        <dbReference type="PROSITE" id="PS50835"/>
    </source>
</evidence>
<feature type="region of interest" description="Disordered" evidence="13">
    <location>
        <begin position="1128"/>
        <end position="1160"/>
    </location>
</feature>
<dbReference type="CDD" id="cd05722">
    <property type="entry name" value="IgI_1_Neogenin_like"/>
    <property type="match status" value="1"/>
</dbReference>
<dbReference type="Gene3D" id="2.60.40.10">
    <property type="entry name" value="Immunoglobulins"/>
    <property type="match status" value="10"/>
</dbReference>
<keyword evidence="11" id="KW-0393">Immunoglobulin domain</keyword>
<dbReference type="PRINTS" id="PR00014">
    <property type="entry name" value="FNTYPEIII"/>
</dbReference>
<keyword evidence="4 14" id="KW-0812">Transmembrane</keyword>
<dbReference type="FunFam" id="2.60.40.10:FF:000216">
    <property type="entry name" value="neogenin isoform X1"/>
    <property type="match status" value="1"/>
</dbReference>
<feature type="region of interest" description="Disordered" evidence="13">
    <location>
        <begin position="1016"/>
        <end position="1051"/>
    </location>
</feature>
<dbReference type="InterPro" id="IPR036179">
    <property type="entry name" value="Ig-like_dom_sf"/>
</dbReference>
<dbReference type="InterPro" id="IPR013783">
    <property type="entry name" value="Ig-like_fold"/>
</dbReference>
<evidence type="ECO:0000256" key="6">
    <source>
        <dbReference type="ARBA" id="ARBA00022889"/>
    </source>
</evidence>
<comment type="caution">
    <text evidence="17">The sequence shown here is derived from an EMBL/GenBank/DDBJ whole genome shotgun (WGS) entry which is preliminary data.</text>
</comment>
<dbReference type="PROSITE" id="PS50835">
    <property type="entry name" value="IG_LIKE"/>
    <property type="match status" value="4"/>
</dbReference>
<feature type="compositionally biased region" description="Polar residues" evidence="13">
    <location>
        <begin position="1145"/>
        <end position="1160"/>
    </location>
</feature>
<evidence type="ECO:0000256" key="7">
    <source>
        <dbReference type="ARBA" id="ARBA00022989"/>
    </source>
</evidence>
<dbReference type="InterPro" id="IPR003598">
    <property type="entry name" value="Ig_sub2"/>
</dbReference>
<dbReference type="GO" id="GO:0005886">
    <property type="term" value="C:plasma membrane"/>
    <property type="evidence" value="ECO:0007669"/>
    <property type="project" value="UniProtKB-SubCell"/>
</dbReference>
<evidence type="ECO:0000313" key="17">
    <source>
        <dbReference type="EMBL" id="KYO25268.1"/>
    </source>
</evidence>
<dbReference type="EMBL" id="AKHW03005879">
    <property type="protein sequence ID" value="KYO25268.1"/>
    <property type="molecule type" value="Genomic_DNA"/>
</dbReference>
<feature type="domain" description="Fibronectin type-III" evidence="16">
    <location>
        <begin position="821"/>
        <end position="917"/>
    </location>
</feature>
<dbReference type="SMART" id="SM00060">
    <property type="entry name" value="FN3"/>
    <property type="match status" value="6"/>
</dbReference>
<proteinExistence type="inferred from homology"/>
<dbReference type="Pfam" id="PF06583">
    <property type="entry name" value="Neogenin_C"/>
    <property type="match status" value="1"/>
</dbReference>
<keyword evidence="9" id="KW-1015">Disulfide bond</keyword>
<keyword evidence="5" id="KW-0677">Repeat</keyword>
<dbReference type="FunFam" id="2.60.40.10:FF:000004">
    <property type="entry name" value="DCC isoform 1"/>
    <property type="match status" value="2"/>
</dbReference>
<reference evidence="17 18" key="1">
    <citation type="journal article" date="2012" name="Genome Biol.">
        <title>Sequencing three crocodilian genomes to illuminate the evolution of archosaurs and amniotes.</title>
        <authorList>
            <person name="St John J.A."/>
            <person name="Braun E.L."/>
            <person name="Isberg S.R."/>
            <person name="Miles L.G."/>
            <person name="Chong A.Y."/>
            <person name="Gongora J."/>
            <person name="Dalzell P."/>
            <person name="Moran C."/>
            <person name="Bed'hom B."/>
            <person name="Abzhanov A."/>
            <person name="Burgess S.C."/>
            <person name="Cooksey A.M."/>
            <person name="Castoe T.A."/>
            <person name="Crawford N.G."/>
            <person name="Densmore L.D."/>
            <person name="Drew J.C."/>
            <person name="Edwards S.V."/>
            <person name="Faircloth B.C."/>
            <person name="Fujita M.K."/>
            <person name="Greenwold M.J."/>
            <person name="Hoffmann F.G."/>
            <person name="Howard J.M."/>
            <person name="Iguchi T."/>
            <person name="Janes D.E."/>
            <person name="Khan S.Y."/>
            <person name="Kohno S."/>
            <person name="de Koning A.J."/>
            <person name="Lance S.L."/>
            <person name="McCarthy F.M."/>
            <person name="McCormack J.E."/>
            <person name="Merchant M.E."/>
            <person name="Peterson D.G."/>
            <person name="Pollock D.D."/>
            <person name="Pourmand N."/>
            <person name="Raney B.J."/>
            <person name="Roessler K.A."/>
            <person name="Sanford J.R."/>
            <person name="Sawyer R.H."/>
            <person name="Schmidt C.J."/>
            <person name="Triplett E.W."/>
            <person name="Tuberville T.D."/>
            <person name="Venegas-Anaya M."/>
            <person name="Howard J.T."/>
            <person name="Jarvis E.D."/>
            <person name="Guillette L.J.Jr."/>
            <person name="Glenn T.C."/>
            <person name="Green R.E."/>
            <person name="Ray D.A."/>
        </authorList>
    </citation>
    <scope>NUCLEOTIDE SEQUENCE [LARGE SCALE GENOMIC DNA]</scope>
    <source>
        <strain evidence="17">KSC_2009_1</strain>
    </source>
</reference>
<keyword evidence="3" id="KW-1003">Cell membrane</keyword>
<dbReference type="Pfam" id="PF00041">
    <property type="entry name" value="fn3"/>
    <property type="match status" value="6"/>
</dbReference>
<dbReference type="Proteomes" id="UP000050525">
    <property type="component" value="Unassembled WGS sequence"/>
</dbReference>
<feature type="compositionally biased region" description="Polar residues" evidence="13">
    <location>
        <begin position="1041"/>
        <end position="1051"/>
    </location>
</feature>
<feature type="compositionally biased region" description="Polar residues" evidence="13">
    <location>
        <begin position="1253"/>
        <end position="1289"/>
    </location>
</feature>
<dbReference type="FunFam" id="2.60.40.10:FF:000187">
    <property type="entry name" value="neogenin isoform X2"/>
    <property type="match status" value="1"/>
</dbReference>
<evidence type="ECO:0000256" key="2">
    <source>
        <dbReference type="ARBA" id="ARBA00009588"/>
    </source>
</evidence>
<evidence type="ECO:0000256" key="5">
    <source>
        <dbReference type="ARBA" id="ARBA00022737"/>
    </source>
</evidence>
<dbReference type="InterPro" id="IPR003599">
    <property type="entry name" value="Ig_sub"/>
</dbReference>
<dbReference type="SMART" id="SM00408">
    <property type="entry name" value="IGc2"/>
    <property type="match status" value="4"/>
</dbReference>
<feature type="domain" description="Ig-like" evidence="15">
    <location>
        <begin position="309"/>
        <end position="394"/>
    </location>
</feature>
<evidence type="ECO:0000256" key="14">
    <source>
        <dbReference type="SAM" id="Phobius"/>
    </source>
</evidence>
<evidence type="ECO:0000256" key="12">
    <source>
        <dbReference type="ARBA" id="ARBA00074043"/>
    </source>
</evidence>
<feature type="domain" description="Fibronectin type-III" evidence="16">
    <location>
        <begin position="618"/>
        <end position="712"/>
    </location>
</feature>
<dbReference type="FunFam" id="2.60.40.10:FF:000316">
    <property type="entry name" value="Neogenin 1"/>
    <property type="match status" value="1"/>
</dbReference>
<organism evidence="17 18">
    <name type="scientific">Alligator mississippiensis</name>
    <name type="common">American alligator</name>
    <dbReference type="NCBI Taxonomy" id="8496"/>
    <lineage>
        <taxon>Eukaryota</taxon>
        <taxon>Metazoa</taxon>
        <taxon>Chordata</taxon>
        <taxon>Craniata</taxon>
        <taxon>Vertebrata</taxon>
        <taxon>Euteleostomi</taxon>
        <taxon>Archelosauria</taxon>
        <taxon>Archosauria</taxon>
        <taxon>Crocodylia</taxon>
        <taxon>Alligatoridae</taxon>
        <taxon>Alligatorinae</taxon>
        <taxon>Alligator</taxon>
    </lineage>
</organism>
<protein>
    <recommendedName>
        <fullName evidence="12">Neogenin</fullName>
    </recommendedName>
</protein>
<dbReference type="CDD" id="cd05723">
    <property type="entry name" value="IgI_4_Neogenin_like"/>
    <property type="match status" value="1"/>
</dbReference>
<feature type="domain" description="Ig-like" evidence="15">
    <location>
        <begin position="120"/>
        <end position="206"/>
    </location>
</feature>
<dbReference type="InterPro" id="IPR036116">
    <property type="entry name" value="FN3_sf"/>
</dbReference>
<accession>A0A151ML60</accession>
<feature type="region of interest" description="Disordered" evidence="13">
    <location>
        <begin position="1235"/>
        <end position="1331"/>
    </location>
</feature>
<evidence type="ECO:0000259" key="16">
    <source>
        <dbReference type="PROSITE" id="PS50853"/>
    </source>
</evidence>
<evidence type="ECO:0000313" key="18">
    <source>
        <dbReference type="Proteomes" id="UP000050525"/>
    </source>
</evidence>
<dbReference type="InterPro" id="IPR013098">
    <property type="entry name" value="Ig_I-set"/>
</dbReference>
<dbReference type="GO" id="GO:0098609">
    <property type="term" value="P:cell-cell adhesion"/>
    <property type="evidence" value="ECO:0007669"/>
    <property type="project" value="TreeGrafter"/>
</dbReference>
<dbReference type="Pfam" id="PF07679">
    <property type="entry name" value="I-set"/>
    <property type="match status" value="2"/>
</dbReference>
<evidence type="ECO:0000256" key="1">
    <source>
        <dbReference type="ARBA" id="ARBA00004251"/>
    </source>
</evidence>
<evidence type="ECO:0000256" key="8">
    <source>
        <dbReference type="ARBA" id="ARBA00023136"/>
    </source>
</evidence>
<feature type="domain" description="Ig-like" evidence="15">
    <location>
        <begin position="20"/>
        <end position="115"/>
    </location>
</feature>
<sequence length="1412" mass="155004">MAAILEDGNTRASSVRTFMPFYFVVEPTDTLSVRGASVVLNCSAFCETSPKIEWKKDGTFLNLVSDDRRQLLPDGSLLINSVVHSKHNKPDEGYYQCVATVESLGTIVSRTAKLTIAGLPRFISQPESTSVYRGNSAILNCEVNADLVPFVRWEQARQPLFLDDRVFKLPSGSLIISNATDGDEGLYRCIIESGGSPKYSDEAELKILPDPEFPSDLVFLRQPSSLIRVTGQSAVLPCAAAGFPTPVIRWTRNEEELITEGSERFLLLAGGSLEISDITEDDAGTYACIVDNGNETAEAQADITVLAPPEFLKQPANIYAHESMDIVFECEVTGKPTPTVKWVKNGDMVIPSDYFKIVKEHNLQVLGLVKSDEGFYQCIAENDVGNVQAGAQLIILEHDVAIPTLPPTSLTSATTDHLAPATTGPLPSAPRDVVATLVSTRFIKLTWRTPASDPQGDNLTYSVFYTKEGINRERVENTSRPGEMQVTIQNLMPETVYIFRVVAQNKHGPGESSVPLKVATQPEAPNIRAYANSPTSITVTWETPLSGNGEIQNYKLYYMEKGTDNEQDVDVGGHSYTINGLKKYTEYSFRVVAYNKHGPGVSTQDVVVRTLSDVPSAPPQNLSLEVRNSKSIMVHWQPPPPGTHNGQITGYKIRYRKVSRKSDVTESIGGTQIFQLIEGLERGTEYSFRVAALTINGTGPATDWVSAETFESDLDETRVPEVPSSLHVRPLVTSIVVSWTPPENQNIVVRGYAIGYGVGSPHAQTIKVDYKQRYYTIENLDPSSHYVITLKAFNNVGEGIPLYESAVTRSQTVPDPSPMMPPVGVQASILSHDTIRITWADNSLPKNQKITDARYYTVRWKTNIPANTKYKTANTTTLSYLVTGLKPNTLYEFSVMVTKGRRSSTWSMTAHGTTFELVPTSPPKDVTVVSKEGKPRTIIVNWQPPSEANGKITGYIIYYSTDVNAEIHDWVIEPVVGNRLTHQIQELTLDTPYYFKIQARNSKGMGPMSEAVQFRTPKASGTGGKGSRPVDLGPDYKPPMSGSNSPHGSPTSPLDSNMLLVIIVSVGVITIVIVVIVAVFCTRRTTSHQKKKRAACKSVNGSHKYKGNSKDVKPPDLWIHHERLELKPIDKSPDPNPIMTDTPIPRNSQDITPVDNSMDSNIHQRRNSYRGHESEDSMSTLAGRRGMRPKMMMPFDSQPPQPVISAHPIHSLDNPHHHFHSGSLASPTRSYLHHQVNPWPIGTSMSHSDRANSTESVRNTPSTDTMPASSSQTCADHQDPDSATGSYLASAQEEDSSQNLPTAHVRPSHPLKSFAVPAVPPSSSTYDPALPSTPLLSQQASNHPVHSVKTASIGTLGRTRPPMPVIVPSAPDVQETTRMLEDSESNYEPDELTKEMAHLEGLMKDLNAITTA</sequence>
<dbReference type="SUPFAM" id="SSF48726">
    <property type="entry name" value="Immunoglobulin"/>
    <property type="match status" value="4"/>
</dbReference>
<feature type="transmembrane region" description="Helical" evidence="14">
    <location>
        <begin position="1058"/>
        <end position="1082"/>
    </location>
</feature>
<dbReference type="PROSITE" id="PS50853">
    <property type="entry name" value="FN3"/>
    <property type="match status" value="6"/>
</dbReference>
<keyword evidence="6" id="KW-0130">Cell adhesion</keyword>
<evidence type="ECO:0000256" key="4">
    <source>
        <dbReference type="ARBA" id="ARBA00022692"/>
    </source>
</evidence>
<keyword evidence="10" id="KW-0325">Glycoprotein</keyword>
<feature type="domain" description="Fibronectin type-III" evidence="16">
    <location>
        <begin position="922"/>
        <end position="1019"/>
    </location>
</feature>
<keyword evidence="7 14" id="KW-1133">Transmembrane helix</keyword>
<dbReference type="PANTHER" id="PTHR44170:SF14">
    <property type="entry name" value="NEOGENIN"/>
    <property type="match status" value="1"/>
</dbReference>
<dbReference type="InterPro" id="IPR007110">
    <property type="entry name" value="Ig-like_dom"/>
</dbReference>
<keyword evidence="8 14" id="KW-0472">Membrane</keyword>
<name>A0A151ML60_ALLMI</name>
<dbReference type="Pfam" id="PF13927">
    <property type="entry name" value="Ig_3"/>
    <property type="match status" value="2"/>
</dbReference>